<evidence type="ECO:0000256" key="3">
    <source>
        <dbReference type="ARBA" id="ARBA00023315"/>
    </source>
</evidence>
<dbReference type="CDD" id="cd03354">
    <property type="entry name" value="LbH_SAT"/>
    <property type="match status" value="1"/>
</dbReference>
<reference evidence="5" key="2">
    <citation type="journal article" date="2016" name="Environ. Microbiol. Rep.">
        <title>Analysis of defence systems and a conjugative IncP-1 plasmid in the marine polyaromatic hydrocarbons-degrading bacterium Cycloclasticus sp. 78-ME.</title>
        <authorList>
            <person name="Yakimov M.M."/>
            <person name="Crisafi F."/>
            <person name="Messina E."/>
            <person name="Smedile F."/>
            <person name="Lopatina A."/>
            <person name="Denaro R."/>
            <person name="Pieper D.H."/>
            <person name="Golyshin P.N."/>
            <person name="Giuliano L."/>
        </authorList>
    </citation>
    <scope>NUCLEOTIDE SEQUENCE [LARGE SCALE GENOMIC DNA]</scope>
    <source>
        <strain evidence="5">78-ME</strain>
    </source>
</reference>
<keyword evidence="1 4" id="KW-0808">Transferase</keyword>
<dbReference type="HOGENOM" id="CLU_051638_10_2_6"/>
<dbReference type="eggNOG" id="COG1045">
    <property type="taxonomic scope" value="Bacteria"/>
</dbReference>
<dbReference type="PANTHER" id="PTHR42811">
    <property type="entry name" value="SERINE ACETYLTRANSFERASE"/>
    <property type="match status" value="1"/>
</dbReference>
<dbReference type="PATRIC" id="fig|1198232.3.peg.1405"/>
<organism evidence="4 5">
    <name type="scientific">Cycloclasticus zancles 78-ME</name>
    <dbReference type="NCBI Taxonomy" id="1198232"/>
    <lineage>
        <taxon>Bacteria</taxon>
        <taxon>Pseudomonadati</taxon>
        <taxon>Pseudomonadota</taxon>
        <taxon>Gammaproteobacteria</taxon>
        <taxon>Thiotrichales</taxon>
        <taxon>Piscirickettsiaceae</taxon>
        <taxon>Cycloclasticus</taxon>
    </lineage>
</organism>
<protein>
    <submittedName>
        <fullName evidence="4">Serine O-acetyltransferase</fullName>
        <ecNumber evidence="4">2.3.1.30</ecNumber>
    </submittedName>
</protein>
<evidence type="ECO:0000313" key="5">
    <source>
        <dbReference type="Proteomes" id="UP000015380"/>
    </source>
</evidence>
<accession>S5T816</accession>
<dbReference type="GO" id="GO:0009001">
    <property type="term" value="F:serine O-acetyltransferase activity"/>
    <property type="evidence" value="ECO:0007669"/>
    <property type="project" value="UniProtKB-EC"/>
</dbReference>
<keyword evidence="5" id="KW-1185">Reference proteome</keyword>
<dbReference type="AlphaFoldDB" id="S5T816"/>
<gene>
    <name evidence="4" type="primary">cysE</name>
    <name evidence="4" type="ORF">CYCME_1416</name>
</gene>
<sequence length="175" mass="19332">MISADKADWQRETPRFFWDPSRKLLSSIRGYQSSKNKQNLYTYFHSKLIVLRYRFWSIITGAEIPINGNLGGGLLIPHPNGIVIHPDAYIRVNCLIHQQVTIGVNRKSYKPSTIAGHVDIGAGAKIIGYINIGAHALIGANSVVINDVEAYAIVGGIPAKVIVHTNKNVSSKKFR</sequence>
<keyword evidence="2" id="KW-0677">Repeat</keyword>
<reference evidence="4 5" key="1">
    <citation type="submission" date="2013-05" db="EMBL/GenBank/DDBJ databases">
        <title>Between feast and famine: a lifestyle of most important marine PAH-degrading bacterium Cycloclasticus sp. 7ME.</title>
        <authorList>
            <person name="Yakimov M.M."/>
            <person name="Messina E."/>
            <person name="Genovese M."/>
            <person name="Denaro R."/>
            <person name="Crisafi F."/>
            <person name="Russo D."/>
            <person name="Cappello S."/>
            <person name="Santisi S."/>
            <person name="Smedile F."/>
            <person name="Golyshina O.V."/>
            <person name="Tran H."/>
            <person name="Pieper D.H."/>
            <person name="Golyshin P.N."/>
            <person name="Giuliano L."/>
        </authorList>
    </citation>
    <scope>NUCLEOTIDE SEQUENCE [LARGE SCALE GENOMIC DNA]</scope>
    <source>
        <strain evidence="4 5">78-ME</strain>
    </source>
</reference>
<dbReference type="RefSeq" id="WP_020932582.1">
    <property type="nucleotide sequence ID" value="NC_021917.1"/>
</dbReference>
<dbReference type="SUPFAM" id="SSF51161">
    <property type="entry name" value="Trimeric LpxA-like enzymes"/>
    <property type="match status" value="1"/>
</dbReference>
<dbReference type="EMBL" id="CP005996">
    <property type="protein sequence ID" value="AGS39744.1"/>
    <property type="molecule type" value="Genomic_DNA"/>
</dbReference>
<evidence type="ECO:0000313" key="4">
    <source>
        <dbReference type="EMBL" id="AGS39744.1"/>
    </source>
</evidence>
<dbReference type="KEGG" id="cza:CYCME_1416"/>
<dbReference type="Proteomes" id="UP000015380">
    <property type="component" value="Chromosome"/>
</dbReference>
<dbReference type="EC" id="2.3.1.30" evidence="4"/>
<evidence type="ECO:0000256" key="1">
    <source>
        <dbReference type="ARBA" id="ARBA00022679"/>
    </source>
</evidence>
<dbReference type="InterPro" id="IPR011004">
    <property type="entry name" value="Trimer_LpxA-like_sf"/>
</dbReference>
<proteinExistence type="predicted"/>
<dbReference type="Gene3D" id="2.160.10.10">
    <property type="entry name" value="Hexapeptide repeat proteins"/>
    <property type="match status" value="1"/>
</dbReference>
<dbReference type="PROSITE" id="PS00101">
    <property type="entry name" value="HEXAPEP_TRANSFERASES"/>
    <property type="match status" value="1"/>
</dbReference>
<dbReference type="InterPro" id="IPR018357">
    <property type="entry name" value="Hexapep_transf_CS"/>
</dbReference>
<name>S5T816_9GAMM</name>
<keyword evidence="3 4" id="KW-0012">Acyltransferase</keyword>
<evidence type="ECO:0000256" key="2">
    <source>
        <dbReference type="ARBA" id="ARBA00022737"/>
    </source>
</evidence>
<dbReference type="InterPro" id="IPR045304">
    <property type="entry name" value="LbH_SAT"/>
</dbReference>